<name>A0A3D8J3P0_9HELI</name>
<feature type="transmembrane region" description="Helical" evidence="1">
    <location>
        <begin position="6"/>
        <end position="26"/>
    </location>
</feature>
<dbReference type="PANTHER" id="PTHR36307">
    <property type="entry name" value="FLAGELLA BASAL BODY P-RING FORMATION PROTEIN FLGA"/>
    <property type="match status" value="1"/>
</dbReference>
<comment type="caution">
    <text evidence="3">The sequence shown here is derived from an EMBL/GenBank/DDBJ whole genome shotgun (WGS) entry which is preliminary data.</text>
</comment>
<dbReference type="InterPro" id="IPR017585">
    <property type="entry name" value="SAF_FlgA"/>
</dbReference>
<dbReference type="Gene3D" id="2.30.30.760">
    <property type="match status" value="1"/>
</dbReference>
<evidence type="ECO:0000313" key="4">
    <source>
        <dbReference type="Proteomes" id="UP000257045"/>
    </source>
</evidence>
<sequence>MDFKLIFGACMRVLLGILLFFSLGICEIKERYILSSNEIYSTDLLPKAPKFLIAKFGENFSLTLSSQKLKELFASYSTPFESAYPQITFSYHSTLPLVQVKEQIAQALLLQYPKMQIQSINLKPIGRDLGNERVFELKTLQNVIFKKKTFQILLNTSMGVVPFLCEVNARLEVYIAREDIRAREDLSVSNVERKWVEFEGFIQPPINESEFLSSSARSFIKQNQIITINKIKPKLFVKKGEMIEVGLEEGGVKITTRLEALQNGGLGEEIMAKNPTSKKNIKIKITGVGKGEIK</sequence>
<evidence type="ECO:0000256" key="1">
    <source>
        <dbReference type="SAM" id="Phobius"/>
    </source>
</evidence>
<keyword evidence="1" id="KW-0812">Transmembrane</keyword>
<dbReference type="PANTHER" id="PTHR36307:SF1">
    <property type="entry name" value="FLAGELLA BASAL BODY P-RING FORMATION PROTEIN FLGA"/>
    <property type="match status" value="1"/>
</dbReference>
<protein>
    <submittedName>
        <fullName evidence="3">Flagella basal body P-ring formation protein FlgA</fullName>
    </submittedName>
</protein>
<keyword evidence="1" id="KW-0472">Membrane</keyword>
<proteinExistence type="predicted"/>
<evidence type="ECO:0000259" key="2">
    <source>
        <dbReference type="Pfam" id="PF13144"/>
    </source>
</evidence>
<gene>
    <name evidence="3" type="primary">flgA</name>
    <name evidence="3" type="ORF">CQA58_00395</name>
</gene>
<dbReference type="GO" id="GO:0044780">
    <property type="term" value="P:bacterial-type flagellum assembly"/>
    <property type="evidence" value="ECO:0007669"/>
    <property type="project" value="InterPro"/>
</dbReference>
<dbReference type="AlphaFoldDB" id="A0A3D8J3P0"/>
<dbReference type="EMBL" id="NXLV01000001">
    <property type="protein sequence ID" value="RDU72098.1"/>
    <property type="molecule type" value="Genomic_DNA"/>
</dbReference>
<dbReference type="InterPro" id="IPR039246">
    <property type="entry name" value="Flagellar_FlgA"/>
</dbReference>
<accession>A0A3D8J3P0</accession>
<dbReference type="NCBIfam" id="TIGR03170">
    <property type="entry name" value="flgA_cterm"/>
    <property type="match status" value="1"/>
</dbReference>
<keyword evidence="3" id="KW-0282">Flagellum</keyword>
<feature type="domain" description="Flagella basal body P-ring formation protein FlgA SAF" evidence="2">
    <location>
        <begin position="172"/>
        <end position="293"/>
    </location>
</feature>
<dbReference type="Pfam" id="PF13144">
    <property type="entry name" value="ChapFlgA"/>
    <property type="match status" value="1"/>
</dbReference>
<keyword evidence="3" id="KW-0969">Cilium</keyword>
<dbReference type="Proteomes" id="UP000257045">
    <property type="component" value="Unassembled WGS sequence"/>
</dbReference>
<reference evidence="3 4" key="1">
    <citation type="submission" date="2018-04" db="EMBL/GenBank/DDBJ databases">
        <title>Novel Campyloabacter and Helicobacter Species and Strains.</title>
        <authorList>
            <person name="Mannion A.J."/>
            <person name="Shen Z."/>
            <person name="Fox J.G."/>
        </authorList>
    </citation>
    <scope>NUCLEOTIDE SEQUENCE [LARGE SCALE GENOMIC DNA]</scope>
    <source>
        <strain evidence="3 4">MIT 04-9366</strain>
    </source>
</reference>
<keyword evidence="3" id="KW-0966">Cell projection</keyword>
<keyword evidence="1" id="KW-1133">Transmembrane helix</keyword>
<organism evidence="3 4">
    <name type="scientific">Helicobacter brantae</name>
    <dbReference type="NCBI Taxonomy" id="375927"/>
    <lineage>
        <taxon>Bacteria</taxon>
        <taxon>Pseudomonadati</taxon>
        <taxon>Campylobacterota</taxon>
        <taxon>Epsilonproteobacteria</taxon>
        <taxon>Campylobacterales</taxon>
        <taxon>Helicobacteraceae</taxon>
        <taxon>Helicobacter</taxon>
    </lineage>
</organism>
<keyword evidence="4" id="KW-1185">Reference proteome</keyword>
<evidence type="ECO:0000313" key="3">
    <source>
        <dbReference type="EMBL" id="RDU72098.1"/>
    </source>
</evidence>